<feature type="region of interest" description="Disordered" evidence="1">
    <location>
        <begin position="99"/>
        <end position="221"/>
    </location>
</feature>
<feature type="compositionally biased region" description="Pro residues" evidence="1">
    <location>
        <begin position="144"/>
        <end position="156"/>
    </location>
</feature>
<name>A0ABQ3PPT2_9ACTN</name>
<dbReference type="EMBL" id="BNDW01000112">
    <property type="protein sequence ID" value="GHI27037.1"/>
    <property type="molecule type" value="Genomic_DNA"/>
</dbReference>
<evidence type="ECO:0008006" key="4">
    <source>
        <dbReference type="Google" id="ProtNLM"/>
    </source>
</evidence>
<reference evidence="2" key="1">
    <citation type="submission" date="2024-05" db="EMBL/GenBank/DDBJ databases">
        <title>Whole genome shotgun sequence of Streptomyces hydrogenans NBRC 13475.</title>
        <authorList>
            <person name="Komaki H."/>
            <person name="Tamura T."/>
        </authorList>
    </citation>
    <scope>NUCLEOTIDE SEQUENCE</scope>
    <source>
        <strain evidence="2">NBRC 13475</strain>
    </source>
</reference>
<evidence type="ECO:0000313" key="2">
    <source>
        <dbReference type="EMBL" id="GHI27037.1"/>
    </source>
</evidence>
<keyword evidence="3" id="KW-1185">Reference proteome</keyword>
<organism evidence="2 3">
    <name type="scientific">Streptomyces hydrogenans</name>
    <dbReference type="NCBI Taxonomy" id="1873719"/>
    <lineage>
        <taxon>Bacteria</taxon>
        <taxon>Bacillati</taxon>
        <taxon>Actinomycetota</taxon>
        <taxon>Actinomycetes</taxon>
        <taxon>Kitasatosporales</taxon>
        <taxon>Streptomycetaceae</taxon>
        <taxon>Streptomyces</taxon>
    </lineage>
</organism>
<feature type="compositionally biased region" description="Basic and acidic residues" evidence="1">
    <location>
        <begin position="131"/>
        <end position="141"/>
    </location>
</feature>
<evidence type="ECO:0000256" key="1">
    <source>
        <dbReference type="SAM" id="MobiDB-lite"/>
    </source>
</evidence>
<dbReference type="Proteomes" id="UP001052739">
    <property type="component" value="Unassembled WGS sequence"/>
</dbReference>
<accession>A0ABQ3PPT2</accession>
<comment type="caution">
    <text evidence="2">The sequence shown here is derived from an EMBL/GenBank/DDBJ whole genome shotgun (WGS) entry which is preliminary data.</text>
</comment>
<protein>
    <recommendedName>
        <fullName evidence="4">Lipoprotein</fullName>
    </recommendedName>
</protein>
<feature type="region of interest" description="Disordered" evidence="1">
    <location>
        <begin position="1"/>
        <end position="21"/>
    </location>
</feature>
<feature type="region of interest" description="Disordered" evidence="1">
    <location>
        <begin position="51"/>
        <end position="85"/>
    </location>
</feature>
<feature type="compositionally biased region" description="Basic and acidic residues" evidence="1">
    <location>
        <begin position="51"/>
        <end position="60"/>
    </location>
</feature>
<feature type="compositionally biased region" description="Basic residues" evidence="1">
    <location>
        <begin position="114"/>
        <end position="125"/>
    </location>
</feature>
<proteinExistence type="predicted"/>
<sequence length="221" mass="22973">MGTAGCSDDGDNPVSGAVSEAASAVASAAEGVTDAASEAADKAEAQMAEIKDGVDAKDEVELGDPATDADGRTTVPVTVRNTDDASRSFAIQVRFEDGDGKLLDAVGPHDLGRARRKAGRRHRPQHPQALRLRDPHGRERPALLSPPRPAENPVPSGPSGAQTPPMTDMDAFRTAVTAWAAGGPGDTARDPRRPPARAHRGAPGGAQRRRRRRGPGRPPGS</sequence>
<evidence type="ECO:0000313" key="3">
    <source>
        <dbReference type="Proteomes" id="UP001052739"/>
    </source>
</evidence>
<gene>
    <name evidence="2" type="ORF">Shyd_84080</name>
</gene>